<dbReference type="PROSITE" id="PS00213">
    <property type="entry name" value="LIPOCALIN"/>
    <property type="match status" value="2"/>
</dbReference>
<dbReference type="PANTHER" id="PTHR10612">
    <property type="entry name" value="APOLIPOPROTEIN D"/>
    <property type="match status" value="1"/>
</dbReference>
<evidence type="ECO:0000256" key="3">
    <source>
        <dbReference type="ARBA" id="ARBA00019890"/>
    </source>
</evidence>
<evidence type="ECO:0000313" key="14">
    <source>
        <dbReference type="Proteomes" id="UP000316079"/>
    </source>
</evidence>
<dbReference type="Gene3D" id="2.40.128.20">
    <property type="match status" value="2"/>
</dbReference>
<dbReference type="SUPFAM" id="SSF50814">
    <property type="entry name" value="Lipocalins"/>
    <property type="match status" value="2"/>
</dbReference>
<dbReference type="InterPro" id="IPR012674">
    <property type="entry name" value="Calycin"/>
</dbReference>
<dbReference type="PRINTS" id="PR02058">
    <property type="entry name" value="APODVERTBRTE"/>
</dbReference>
<proteinExistence type="inferred from homology"/>
<protein>
    <recommendedName>
        <fullName evidence="3">Apolipoprotein D</fullName>
    </recommendedName>
</protein>
<evidence type="ECO:0000256" key="6">
    <source>
        <dbReference type="ARBA" id="ARBA00022729"/>
    </source>
</evidence>
<dbReference type="FunFam" id="2.40.128.20:FF:000003">
    <property type="entry name" value="Apolipoprotein D"/>
    <property type="match status" value="1"/>
</dbReference>
<dbReference type="GO" id="GO:0008289">
    <property type="term" value="F:lipid binding"/>
    <property type="evidence" value="ECO:0007669"/>
    <property type="project" value="UniProtKB-KW"/>
</dbReference>
<reference evidence="13 14" key="1">
    <citation type="journal article" date="2019" name="Sci. Data">
        <title>Hybrid genome assembly and annotation of Danionella translucida.</title>
        <authorList>
            <person name="Kadobianskyi M."/>
            <person name="Schulze L."/>
            <person name="Schuelke M."/>
            <person name="Judkewitz B."/>
        </authorList>
    </citation>
    <scope>NUCLEOTIDE SEQUENCE [LARGE SCALE GENOMIC DNA]</scope>
    <source>
        <strain evidence="13 14">Bolton</strain>
    </source>
</reference>
<evidence type="ECO:0000256" key="2">
    <source>
        <dbReference type="ARBA" id="ARBA00006889"/>
    </source>
</evidence>
<dbReference type="GO" id="GO:0005576">
    <property type="term" value="C:extracellular region"/>
    <property type="evidence" value="ECO:0007669"/>
    <property type="project" value="UniProtKB-SubCell"/>
</dbReference>
<dbReference type="PANTHER" id="PTHR10612:SF58">
    <property type="entry name" value="APOLIPOPROTEIN D"/>
    <property type="match status" value="1"/>
</dbReference>
<sequence length="287" mass="31605">MQATQVVSLTLLWALAVSAQSIGSGKCPQPPVEQNFDPVRYMGRWHEIMKVPAPFQKGECSQATYTLSDGIVLVRNDELLKPSCGASLTLTVFQVGTERMQATQVMSLTLLWALAVSAQSIGSGKCPQPPVEQNFDPVRYMGRWHEIMKVPASFQKGECSQATYTLSDGIVLVLNEELLADGTISSIEGTAKIVDPSEPAKLEVSFFEDARPGPYWVLTTDHDNYTLVYSCTDAEIFHVEFAWILSRSRTLPKETVSELLDILKSHGINSDALIETDQTPELCSVMS</sequence>
<dbReference type="PRINTS" id="PR01219">
    <property type="entry name" value="APOLIPOPROTD"/>
</dbReference>
<dbReference type="InterPro" id="IPR000566">
    <property type="entry name" value="Lipocln_cytosolic_FA-bd_dom"/>
</dbReference>
<evidence type="ECO:0000313" key="13">
    <source>
        <dbReference type="EMBL" id="TRY81971.1"/>
    </source>
</evidence>
<keyword evidence="4" id="KW-0813">Transport</keyword>
<evidence type="ECO:0000256" key="7">
    <source>
        <dbReference type="ARBA" id="ARBA00023121"/>
    </source>
</evidence>
<keyword evidence="5" id="KW-0964">Secreted</keyword>
<evidence type="ECO:0000256" key="9">
    <source>
        <dbReference type="ARBA" id="ARBA00023180"/>
    </source>
</evidence>
<keyword evidence="9" id="KW-0325">Glycoprotein</keyword>
<feature type="signal peptide" evidence="11">
    <location>
        <begin position="1"/>
        <end position="19"/>
    </location>
</feature>
<dbReference type="Proteomes" id="UP000316079">
    <property type="component" value="Unassembled WGS sequence"/>
</dbReference>
<dbReference type="CDD" id="cd19437">
    <property type="entry name" value="lipocalin_apoD-like"/>
    <property type="match status" value="1"/>
</dbReference>
<feature type="domain" description="Lipocalin/cytosolic fatty-acid binding" evidence="12">
    <location>
        <begin position="138"/>
        <end position="278"/>
    </location>
</feature>
<name>A0A553PWB0_9TELE</name>
<keyword evidence="6 11" id="KW-0732">Signal</keyword>
<accession>A0A553PWB0</accession>
<dbReference type="InterPro" id="IPR022272">
    <property type="entry name" value="Lipocalin_CS"/>
</dbReference>
<feature type="chain" id="PRO_5021938609" description="Apolipoprotein D" evidence="11">
    <location>
        <begin position="20"/>
        <end position="287"/>
    </location>
</feature>
<dbReference type="GO" id="GO:0000302">
    <property type="term" value="P:response to reactive oxygen species"/>
    <property type="evidence" value="ECO:0007669"/>
    <property type="project" value="TreeGrafter"/>
</dbReference>
<dbReference type="InterPro" id="IPR026222">
    <property type="entry name" value="ApoD_vertbrte"/>
</dbReference>
<dbReference type="Pfam" id="PF08212">
    <property type="entry name" value="Lipocalin_2"/>
    <property type="match status" value="1"/>
</dbReference>
<dbReference type="OrthoDB" id="565904at2759"/>
<dbReference type="GO" id="GO:0007420">
    <property type="term" value="P:brain development"/>
    <property type="evidence" value="ECO:0007669"/>
    <property type="project" value="InterPro"/>
</dbReference>
<dbReference type="InterPro" id="IPR002969">
    <property type="entry name" value="ApolipopD"/>
</dbReference>
<dbReference type="GO" id="GO:0006869">
    <property type="term" value="P:lipid transport"/>
    <property type="evidence" value="ECO:0007669"/>
    <property type="project" value="InterPro"/>
</dbReference>
<evidence type="ECO:0000259" key="12">
    <source>
        <dbReference type="Pfam" id="PF08212"/>
    </source>
</evidence>
<dbReference type="EMBL" id="SRMA01026583">
    <property type="protein sequence ID" value="TRY81971.1"/>
    <property type="molecule type" value="Genomic_DNA"/>
</dbReference>
<organism evidence="13 14">
    <name type="scientific">Danionella cerebrum</name>
    <dbReference type="NCBI Taxonomy" id="2873325"/>
    <lineage>
        <taxon>Eukaryota</taxon>
        <taxon>Metazoa</taxon>
        <taxon>Chordata</taxon>
        <taxon>Craniata</taxon>
        <taxon>Vertebrata</taxon>
        <taxon>Euteleostomi</taxon>
        <taxon>Actinopterygii</taxon>
        <taxon>Neopterygii</taxon>
        <taxon>Teleostei</taxon>
        <taxon>Ostariophysi</taxon>
        <taxon>Cypriniformes</taxon>
        <taxon>Danionidae</taxon>
        <taxon>Danioninae</taxon>
        <taxon>Danionella</taxon>
    </lineage>
</organism>
<keyword evidence="8" id="KW-1015">Disulfide bond</keyword>
<evidence type="ECO:0000256" key="11">
    <source>
        <dbReference type="SAM" id="SignalP"/>
    </source>
</evidence>
<evidence type="ECO:0000256" key="1">
    <source>
        <dbReference type="ARBA" id="ARBA00004613"/>
    </source>
</evidence>
<comment type="similarity">
    <text evidence="2">Belongs to the calycin superfamily. Lipocalin family.</text>
</comment>
<evidence type="ECO:0000256" key="5">
    <source>
        <dbReference type="ARBA" id="ARBA00022525"/>
    </source>
</evidence>
<gene>
    <name evidence="13" type="ORF">DNTS_030979</name>
</gene>
<keyword evidence="7" id="KW-0446">Lipid-binding</keyword>
<evidence type="ECO:0000256" key="10">
    <source>
        <dbReference type="ARBA" id="ARBA00023283"/>
    </source>
</evidence>
<dbReference type="GO" id="GO:0005737">
    <property type="term" value="C:cytoplasm"/>
    <property type="evidence" value="ECO:0007669"/>
    <property type="project" value="TreeGrafter"/>
</dbReference>
<comment type="caution">
    <text evidence="13">The sequence shown here is derived from an EMBL/GenBank/DDBJ whole genome shotgun (WGS) entry which is preliminary data.</text>
</comment>
<keyword evidence="10" id="KW-0873">Pyrrolidone carboxylic acid</keyword>
<keyword evidence="14" id="KW-1185">Reference proteome</keyword>
<dbReference type="GO" id="GO:0006629">
    <property type="term" value="P:lipid metabolic process"/>
    <property type="evidence" value="ECO:0007669"/>
    <property type="project" value="TreeGrafter"/>
</dbReference>
<dbReference type="AlphaFoldDB" id="A0A553PWB0"/>
<dbReference type="GO" id="GO:0042246">
    <property type="term" value="P:tissue regeneration"/>
    <property type="evidence" value="ECO:0007669"/>
    <property type="project" value="InterPro"/>
</dbReference>
<evidence type="ECO:0000256" key="4">
    <source>
        <dbReference type="ARBA" id="ARBA00022448"/>
    </source>
</evidence>
<evidence type="ECO:0000256" key="8">
    <source>
        <dbReference type="ARBA" id="ARBA00023157"/>
    </source>
</evidence>
<comment type="subcellular location">
    <subcellularLocation>
        <location evidence="1">Secreted</location>
    </subcellularLocation>
</comment>